<comment type="caution">
    <text evidence="3">The sequence shown here is derived from an EMBL/GenBank/DDBJ whole genome shotgun (WGS) entry which is preliminary data.</text>
</comment>
<dbReference type="OrthoDB" id="194358at2759"/>
<evidence type="ECO:0000256" key="1">
    <source>
        <dbReference type="SAM" id="MobiDB-lite"/>
    </source>
</evidence>
<feature type="transmembrane region" description="Helical" evidence="2">
    <location>
        <begin position="204"/>
        <end position="227"/>
    </location>
</feature>
<feature type="transmembrane region" description="Helical" evidence="2">
    <location>
        <begin position="357"/>
        <end position="377"/>
    </location>
</feature>
<evidence type="ECO:0000313" key="3">
    <source>
        <dbReference type="EMBL" id="KAG5759918.1"/>
    </source>
</evidence>
<keyword evidence="2" id="KW-0812">Transmembrane</keyword>
<evidence type="ECO:0000313" key="4">
    <source>
        <dbReference type="Proteomes" id="UP000750502"/>
    </source>
</evidence>
<dbReference type="AlphaFoldDB" id="A0A9P7HGN9"/>
<feature type="region of interest" description="Disordered" evidence="1">
    <location>
        <begin position="449"/>
        <end position="506"/>
    </location>
</feature>
<name>A0A9P7HGN9_9HYPO</name>
<protein>
    <submittedName>
        <fullName evidence="3">Uncharacterized protein</fullName>
    </submittedName>
</protein>
<keyword evidence="2" id="KW-0472">Membrane</keyword>
<gene>
    <name evidence="3" type="ORF">H9Q72_011963</name>
</gene>
<accession>A0A9P7HGN9</accession>
<feature type="compositionally biased region" description="Basic and acidic residues" evidence="1">
    <location>
        <begin position="451"/>
        <end position="477"/>
    </location>
</feature>
<reference evidence="3" key="1">
    <citation type="journal article" date="2020" name="bioRxiv">
        <title>Historical genomics reveals the evolutionary mechanisms behind multiple outbreaks of the host-specific coffee wilt pathogen Fusarium xylarioides.</title>
        <authorList>
            <person name="Peck D."/>
            <person name="Nowell R.W."/>
            <person name="Flood J."/>
            <person name="Ryan M.J."/>
            <person name="Barraclough T.G."/>
        </authorList>
    </citation>
    <scope>NUCLEOTIDE SEQUENCE</scope>
    <source>
        <strain evidence="3">IMI 127659i</strain>
    </source>
</reference>
<sequence length="803" mass="89332">MAPLGILTIIVSAIRVGGPSWLKAIIGGARENLAAAEVELMSSTSVDVCELWNGSEIVRSLGSPPVREFILLLPKDRKDADLPTRTFDFECKNIKEAERVSLLTTSNRMGDSEKGMSMCSSEPNSREIELEDLNRSEKVIIIYNESTSAPNISLNVHPQKRAEVRAAAVIGTFLQLGVLIYAGFATYYHTLRFPKEDHKPVSNYAFPCTASGTILLVTGLLLCADVVEKRTVEMARKPGAGYKAYAIWLQRQVTVGDQVFKSFGIFSDEPRKEVVTSRRGNLSTVALTSTGVSFVDRIIQVACYLPFRIQRLFRPRPDKKTPLFTENSIQFSKTTLGAFLSISGYTVQFVGLRDMHWSVSIVQLGAVVFMTAARAAIRRGLAVPPRAQSLSRDFELDWLASTITGTGGSRWEIPETDRPVWINWVVLGDEGVKLKLQEMIRNNVEGIAYSDNDRNQGGREDYTESMKVEDGADSKDYSDEDSEDSSGDGGEDGSEGNGKDDSQAINGKEESIYYCKEEASRDGANGDASNYSDHVRATCSKPQTVMMLRSHFAKVTGWRSPVSAEANSLSRAIEVVMNTLFRESRLEHFDWQFQAMCNGSDPQIITVRMNMAKGNWQVSRHDIEAILSLWIFSMKNASRDKNTPQTTDINTIRPGLHLLGLDTPQLRRDLQWWIPRDLQKVFIVLESSEGSLVVEKPLVVGCGRATHQAVKLERMQLDGDYICPPYGSIVEKGFLVVESFVPPATLYALDLFSSFMSVIARAMEEPIQGQCEVRPHEPGILGYWTSFAWISFTLHNTSVRLGF</sequence>
<feature type="compositionally biased region" description="Basic and acidic residues" evidence="1">
    <location>
        <begin position="497"/>
        <end position="506"/>
    </location>
</feature>
<dbReference type="Proteomes" id="UP000750502">
    <property type="component" value="Unassembled WGS sequence"/>
</dbReference>
<keyword evidence="4" id="KW-1185">Reference proteome</keyword>
<feature type="transmembrane region" description="Helical" evidence="2">
    <location>
        <begin position="164"/>
        <end position="184"/>
    </location>
</feature>
<feature type="compositionally biased region" description="Acidic residues" evidence="1">
    <location>
        <begin position="478"/>
        <end position="494"/>
    </location>
</feature>
<evidence type="ECO:0000256" key="2">
    <source>
        <dbReference type="SAM" id="Phobius"/>
    </source>
</evidence>
<keyword evidence="2" id="KW-1133">Transmembrane helix</keyword>
<dbReference type="EMBL" id="JADFTT010000597">
    <property type="protein sequence ID" value="KAG5759918.1"/>
    <property type="molecule type" value="Genomic_DNA"/>
</dbReference>
<organism evidence="3 4">
    <name type="scientific">Fusarium xylarioides</name>
    <dbReference type="NCBI Taxonomy" id="221167"/>
    <lineage>
        <taxon>Eukaryota</taxon>
        <taxon>Fungi</taxon>
        <taxon>Dikarya</taxon>
        <taxon>Ascomycota</taxon>
        <taxon>Pezizomycotina</taxon>
        <taxon>Sordariomycetes</taxon>
        <taxon>Hypocreomycetidae</taxon>
        <taxon>Hypocreales</taxon>
        <taxon>Nectriaceae</taxon>
        <taxon>Fusarium</taxon>
        <taxon>Fusarium fujikuroi species complex</taxon>
    </lineage>
</organism>
<reference evidence="3" key="2">
    <citation type="submission" date="2020-10" db="EMBL/GenBank/DDBJ databases">
        <authorList>
            <person name="Peck L.D."/>
            <person name="Nowell R.W."/>
            <person name="Flood J."/>
            <person name="Ryan M.J."/>
            <person name="Barraclough T.G."/>
        </authorList>
    </citation>
    <scope>NUCLEOTIDE SEQUENCE</scope>
    <source>
        <strain evidence="3">IMI 127659i</strain>
    </source>
</reference>
<proteinExistence type="predicted"/>